<evidence type="ECO:0000256" key="1">
    <source>
        <dbReference type="SAM" id="MobiDB-lite"/>
    </source>
</evidence>
<feature type="compositionally biased region" description="Polar residues" evidence="1">
    <location>
        <begin position="401"/>
        <end position="412"/>
    </location>
</feature>
<proteinExistence type="predicted"/>
<evidence type="ECO:0000313" key="3">
    <source>
        <dbReference type="EMBL" id="TNV80704.1"/>
    </source>
</evidence>
<keyword evidence="2" id="KW-0732">Signal</keyword>
<feature type="signal peptide" evidence="2">
    <location>
        <begin position="1"/>
        <end position="19"/>
    </location>
</feature>
<sequence>MNKIAIITVLVTSAFGINANQAFLGKPYIQQQAIPFTSSLGCGACITGGYVYCVPGAEGSDPTTWGRKAAICCKDALCPQAKDTKSYNCSSQYQNTLLAKALCPFKKANCGNSSAFNFTSVGQEQDISISLGEGDTCTYIVSTECGLPEFNVSSSSGFQIEVVEYDDEDLLVTPIASRYLRSQHMPLKAKKNNTVTPTNSSSQNGTLSNTSSNQNQTKTTNQTSNATANSSSSTNSSSTKNATANTTSQTNTTKQNQTTNTTNSTTPKNTTNTTTNSTSTNTTQKSNTTTNITNSTSNSSSGGNQTKPNRNSTGGSNATNSTSNSTKPQNSTQNTTQGNSTSQNTTKPQNSTQSNSTSQNTTKPQNTTQTNTTNSSQGNSSQNANQTTNPIVLPKPKDFGTPQQSLPRPSRSFTFNISQSANATNNKGGSPRAYSYGTVKKDTREAVYKNGAAALNKQPLCKRRYQQISVTATSGANRTIALEAAKTGQLLQSMTLSVGSADFTLPPPSPGHNTIDPNSEGSNAWVQMCSCLAILILSIVSTLI</sequence>
<dbReference type="AlphaFoldDB" id="A0A8J8T3D2"/>
<feature type="chain" id="PRO_5035247377" evidence="2">
    <location>
        <begin position="20"/>
        <end position="544"/>
    </location>
</feature>
<evidence type="ECO:0000313" key="4">
    <source>
        <dbReference type="Proteomes" id="UP000785679"/>
    </source>
</evidence>
<evidence type="ECO:0000256" key="2">
    <source>
        <dbReference type="SAM" id="SignalP"/>
    </source>
</evidence>
<feature type="region of interest" description="Disordered" evidence="1">
    <location>
        <begin position="187"/>
        <end position="412"/>
    </location>
</feature>
<name>A0A8J8T3D2_HALGN</name>
<accession>A0A8J8T3D2</accession>
<comment type="caution">
    <text evidence="3">The sequence shown here is derived from an EMBL/GenBank/DDBJ whole genome shotgun (WGS) entry which is preliminary data.</text>
</comment>
<gene>
    <name evidence="3" type="ORF">FGO68_gene3593</name>
</gene>
<protein>
    <submittedName>
        <fullName evidence="3">Uncharacterized protein</fullName>
    </submittedName>
</protein>
<dbReference type="Proteomes" id="UP000785679">
    <property type="component" value="Unassembled WGS sequence"/>
</dbReference>
<organism evidence="3 4">
    <name type="scientific">Halteria grandinella</name>
    <dbReference type="NCBI Taxonomy" id="5974"/>
    <lineage>
        <taxon>Eukaryota</taxon>
        <taxon>Sar</taxon>
        <taxon>Alveolata</taxon>
        <taxon>Ciliophora</taxon>
        <taxon>Intramacronucleata</taxon>
        <taxon>Spirotrichea</taxon>
        <taxon>Stichotrichia</taxon>
        <taxon>Sporadotrichida</taxon>
        <taxon>Halteriidae</taxon>
        <taxon>Halteria</taxon>
    </lineage>
</organism>
<keyword evidence="4" id="KW-1185">Reference proteome</keyword>
<reference evidence="3" key="1">
    <citation type="submission" date="2019-06" db="EMBL/GenBank/DDBJ databases">
        <authorList>
            <person name="Zheng W."/>
        </authorList>
    </citation>
    <scope>NUCLEOTIDE SEQUENCE</scope>
    <source>
        <strain evidence="3">QDHG01</strain>
    </source>
</reference>
<dbReference type="EMBL" id="RRYP01007150">
    <property type="protein sequence ID" value="TNV80704.1"/>
    <property type="molecule type" value="Genomic_DNA"/>
</dbReference>
<feature type="compositionally biased region" description="Low complexity" evidence="1">
    <location>
        <begin position="198"/>
        <end position="389"/>
    </location>
</feature>